<accession>A0ABC8THE9</accession>
<protein>
    <submittedName>
        <fullName evidence="1">Uncharacterized protein</fullName>
    </submittedName>
</protein>
<name>A0ABC8THE9_9AQUA</name>
<comment type="caution">
    <text evidence="1">The sequence shown here is derived from an EMBL/GenBank/DDBJ whole genome shotgun (WGS) entry which is preliminary data.</text>
</comment>
<evidence type="ECO:0000313" key="2">
    <source>
        <dbReference type="Proteomes" id="UP001642360"/>
    </source>
</evidence>
<dbReference type="AlphaFoldDB" id="A0ABC8THE9"/>
<proteinExistence type="predicted"/>
<dbReference type="EMBL" id="CAUOFW020005058">
    <property type="protein sequence ID" value="CAK9168416.1"/>
    <property type="molecule type" value="Genomic_DNA"/>
</dbReference>
<dbReference type="Proteomes" id="UP001642360">
    <property type="component" value="Unassembled WGS sequence"/>
</dbReference>
<keyword evidence="2" id="KW-1185">Reference proteome</keyword>
<organism evidence="1 2">
    <name type="scientific">Ilex paraguariensis</name>
    <name type="common">yerba mate</name>
    <dbReference type="NCBI Taxonomy" id="185542"/>
    <lineage>
        <taxon>Eukaryota</taxon>
        <taxon>Viridiplantae</taxon>
        <taxon>Streptophyta</taxon>
        <taxon>Embryophyta</taxon>
        <taxon>Tracheophyta</taxon>
        <taxon>Spermatophyta</taxon>
        <taxon>Magnoliopsida</taxon>
        <taxon>eudicotyledons</taxon>
        <taxon>Gunneridae</taxon>
        <taxon>Pentapetalae</taxon>
        <taxon>asterids</taxon>
        <taxon>campanulids</taxon>
        <taxon>Aquifoliales</taxon>
        <taxon>Aquifoliaceae</taxon>
        <taxon>Ilex</taxon>
    </lineage>
</organism>
<reference evidence="1 2" key="1">
    <citation type="submission" date="2024-02" db="EMBL/GenBank/DDBJ databases">
        <authorList>
            <person name="Vignale AGUSTIN F."/>
            <person name="Sosa J E."/>
            <person name="Modenutti C."/>
        </authorList>
    </citation>
    <scope>NUCLEOTIDE SEQUENCE [LARGE SCALE GENOMIC DNA]</scope>
</reference>
<sequence length="175" mass="18899">MDMADLSDLCTIIAHILLQLGRWSGGSLGDEVEAGGRELPQDTVALPWGRIEDMNFPVQITHGQGKDWVGFVCAEGGGGGAGFRKTCNVRNLMFVITEMGNIADAGRAAAELSYFVVVFHCGTRRKRRTRRGGSRGMTGNVAYLTPEVPPDLREAIISRCCRSGLSPQPLLCLFG</sequence>
<evidence type="ECO:0000313" key="1">
    <source>
        <dbReference type="EMBL" id="CAK9168416.1"/>
    </source>
</evidence>
<gene>
    <name evidence="1" type="ORF">ILEXP_LOCUS37808</name>
</gene>